<gene>
    <name evidence="5" type="ORF">LADA_0E09758G</name>
</gene>
<evidence type="ECO:0000259" key="4">
    <source>
        <dbReference type="Pfam" id="PF14228"/>
    </source>
</evidence>
<evidence type="ECO:0000259" key="2">
    <source>
        <dbReference type="Pfam" id="PF14222"/>
    </source>
</evidence>
<feature type="domain" description="Cell morphogenesis central region" evidence="4">
    <location>
        <begin position="1393"/>
        <end position="1587"/>
    </location>
</feature>
<feature type="compositionally biased region" description="Low complexity" evidence="1">
    <location>
        <begin position="2326"/>
        <end position="2339"/>
    </location>
</feature>
<feature type="compositionally biased region" description="Low complexity" evidence="1">
    <location>
        <begin position="2481"/>
        <end position="2516"/>
    </location>
</feature>
<dbReference type="Proteomes" id="UP000190274">
    <property type="component" value="Chromosome E"/>
</dbReference>
<dbReference type="InterPro" id="IPR039867">
    <property type="entry name" value="Furry/Tao3/Mor2"/>
</dbReference>
<dbReference type="GO" id="GO:0007118">
    <property type="term" value="P:budding cell apical bud growth"/>
    <property type="evidence" value="ECO:0007669"/>
    <property type="project" value="EnsemblFungi"/>
</dbReference>
<dbReference type="InterPro" id="IPR029473">
    <property type="entry name" value="MOR2-PAG1_mid"/>
</dbReference>
<organism evidence="5 6">
    <name type="scientific">Lachancea dasiensis</name>
    <dbReference type="NCBI Taxonomy" id="1072105"/>
    <lineage>
        <taxon>Eukaryota</taxon>
        <taxon>Fungi</taxon>
        <taxon>Dikarya</taxon>
        <taxon>Ascomycota</taxon>
        <taxon>Saccharomycotina</taxon>
        <taxon>Saccharomycetes</taxon>
        <taxon>Saccharomycetales</taxon>
        <taxon>Saccharomycetaceae</taxon>
        <taxon>Lachancea</taxon>
    </lineage>
</organism>
<sequence length="2585" mass="291130">MNTGFTFPPSAEEPKVDLSRFPKTAQQPSITLPNESANTNIEESGSNVPILSTAVVVPGPQSAAHSRSEIPSLETSPDIVRSSTPLIREGVTQLADPVMTGLGTDRANTSHVTTNGKSTAIDYAQNMRLNLATDWKSPSEYALHILFTKFVRHAENKLNLCLQYPLDSEPPIVDLLGEGVDQTFDKIIESLGFISKKKPKPVIDAMMFWRKTKSEVAAVAAENVEKLIQEYGLQRRSLSQEEHTGPPTHKLHSKSSSLGSKKSHRRNNSSKSYTSVNSTGDMRQRLMEDQIETAKETAFQADRKSLISIYILCRVLLEIVRQGSGTSDDDLSDKLEEIVFTQLKTTDPMSISSSMIKSSNWNSFAELLGCMSETKFVAVSDRFIADLEKLPPSLPRALEPSVHLLILGMRYLKLKNYPLENFEESAEFIKSLTKFFIASQNYSIRLAYAEVITQLLLPLVGSLTAEVNHPTWVEAMTMILENCLKFQHESKFWASSFKLMVTVICVSPQPLFSESWLTLLENNIGKIKSKSLDERVVFATGLSRLVWVYLYRCAETLNNTERRLKKLFMFFLTGKKKDNWITTDMDLINPLTDVLVTIGNLHQGFIMENVILPLIKMSFNGATLENIGYERMILAIDAYRGLLVTTERPEFPENDCRFYEVNLNKISSHMGGVASSDHEEACKSFYKLFLLLDSNIGSEVWSPENEHHRQSNTPFAGISSFNFGFSSENANNSNRGLNAALFAALIEVMPCCLTVSKSIPFKSTIEILARNAVHHNTLIAASSQNALRALALKKNPYTLITWFAKYSFDFDEKTQSSYNLSYLSSTEYRKLLILYIELLHCWLGEFKKSKKAKNVKETGVGSFPTEVHESTTLEGKDTEKYEWKNTVTVIEDVEGNGLFFLCSHDHLVRRLAIQILKIVSKFDEALLEKTNSLEKSHSRSTSRLVAERGTRLIDLLQTFNYSNLLEDKRLAMSVAEKTRFAKLSAKYKTGILVKIAESEYGVDAALWMRTFSKLLSLIFERSPVTMALCRSLVCIRLVQLHEIILSVASNTQIQSRDISPQVVVNQWKLYLIVACSSLTSISDQKLHIPATQHQHGRNKSQQILTVQHQKIKSATSIFKMVLPLLNCHNSFVKDAIISGLSSMNVNIFKAYLQSVDRYLVSWSVESSSNVLRIEIFHVLAVLAPFFRNSTVLDDEWVLKRLSKTLKDAKQFLELKEIQFSFKYQQLRSYFSGLLASYYLAVKNHPMINELFPFEARASCFNYLKEWCGYGQYSTVSVDRYNKMRVSDTIKDRSTLSTAIEFQKSRLEFVALEAMVHLCCDTITKTINDIPHSPIYISFDIPGLISWIDSLFSAREDRVRKLGTMALKGLLEHNKENTQLYHDTLMQYSIHTLDTRIATLYYTAVCDSLLQMDFFVLPEDDVVFLGLSGLYNESTEVRSYSIDILSAIETKIYKSSYTKVFKERLSNDSKTVYKSTAKEISTIFAELPSSEVLLKIFSKICWNIDFLNTEMKQDIFTLLIPWVHKITLKNLDDSGTFMVLNNLFAITIEQNNRYPMEIEQLWISLGKGNGFQNIHVALDYILQMSISSRNPKFVKRAKDVVLYLANVPGGIGVIDSFMINLEPRHMIPETSRVKIEMPAGEKFAFVANIWKSLAYRGKEVVFSKAQLSIIYLVNLLTIPNDSMRPKVPLLLHICFSLIDHYVPIIHESAAKILSDLIFGLVPTHEKAEETVKLIKDRNNIWAYDNLVKEKNGARSPMAMDSLVRNVVALFSNFEHIQADWQTIALKWATTCPVKHIACRSFQVFRSLLTFLDKNMLRDMLHRLSNTISDENPEIQGFAMQILMTLNAVTAELSPAKLIDFPQMFWALVACLNSIHEQEFVEVLSSLTKFVSKIDLDSPDTVQCLIATFPSSWEGKFDGLQHTIMTGLRSQNSWDISLRFLDRLNLFQDSRIIANSESRILFALLANLPRLLNAMDKEEFDDDIKKASASLKVLADSNNQPSLARLVDSLSKNKFRSKKDFLSQIVTFISRVYFPDYGAQTLVFLMGLLFNKTDWVKLQTLQLLEHIVPLIDLSGPEFTGVGADLISPLLRLLLTDYESKALEVLNCVRNVSGSKMDKDVLRISMGNKDAKISYSRTATLFGIPEESGWSVPMPTMTAATTRHNVHAVFTTCSDSTTDDSNHRAENMADVLEFHADGGYATATALETNDTTSVLEEKEERDESLSHMWAELDNLDTFFTAEVGMPGNGFEQKLYDHAHTDSGDTVRIENPNAYESAPQLYDKKVSAILQNSLTRTPSNVSFKTNLADSFGTSMHGGPHILRDNANMHSKSVNPNPSRSSSNGQFPSSKLASRAGEISPHANADDTSPTKMAITENPEMVFRFEGILRNPQRAKQKWQRQQQQLFAQTFKEDHGAYHYEKESPSHSSPTVGGKVSPPLSPAVSDAKSTQSSVKESVKQKNSQAKPRAQRHHYHLPHFSSRLSDGKSTPTLSSSSAGFSLKSSPSPRSSKQSGPSLSKSPHSQLSKRVKSFQGKSKSGGLEKAALGEETPVQKLMQDRNLEDDLMIEKQLLSLQDELQSRSVSGKFSSN</sequence>
<feature type="region of interest" description="Disordered" evidence="1">
    <location>
        <begin position="237"/>
        <end position="282"/>
    </location>
</feature>
<feature type="region of interest" description="Disordered" evidence="1">
    <location>
        <begin position="2310"/>
        <end position="2350"/>
    </location>
</feature>
<dbReference type="InterPro" id="IPR025481">
    <property type="entry name" value="Cell_Morphogen_C"/>
</dbReference>
<feature type="compositionally biased region" description="Polar residues" evidence="1">
    <location>
        <begin position="24"/>
        <end position="37"/>
    </location>
</feature>
<dbReference type="GO" id="GO:0043332">
    <property type="term" value="C:mating projection tip"/>
    <property type="evidence" value="ECO:0007669"/>
    <property type="project" value="EnsemblFungi"/>
</dbReference>
<dbReference type="SUPFAM" id="SSF48371">
    <property type="entry name" value="ARM repeat"/>
    <property type="match status" value="1"/>
</dbReference>
<feature type="domain" description="Cell morphogenesis protein C-terminal" evidence="3">
    <location>
        <begin position="1860"/>
        <end position="2111"/>
    </location>
</feature>
<dbReference type="GO" id="GO:0005933">
    <property type="term" value="C:cellular bud"/>
    <property type="evidence" value="ECO:0007669"/>
    <property type="project" value="EnsemblFungi"/>
</dbReference>
<dbReference type="InterPro" id="IPR025614">
    <property type="entry name" value="Cell_morpho_N"/>
</dbReference>
<feature type="compositionally biased region" description="Polar residues" evidence="1">
    <location>
        <begin position="2442"/>
        <end position="2460"/>
    </location>
</feature>
<feature type="region of interest" description="Disordered" evidence="1">
    <location>
        <begin position="1"/>
        <end position="37"/>
    </location>
</feature>
<evidence type="ECO:0000259" key="3">
    <source>
        <dbReference type="Pfam" id="PF14225"/>
    </source>
</evidence>
<evidence type="ECO:0000313" key="5">
    <source>
        <dbReference type="EMBL" id="SCU88374.1"/>
    </source>
</evidence>
<dbReference type="GO" id="GO:0000902">
    <property type="term" value="P:cell morphogenesis"/>
    <property type="evidence" value="ECO:0007669"/>
    <property type="project" value="EnsemblFungi"/>
</dbReference>
<dbReference type="GO" id="GO:0005938">
    <property type="term" value="C:cell cortex"/>
    <property type="evidence" value="ECO:0007669"/>
    <property type="project" value="TreeGrafter"/>
</dbReference>
<reference evidence="6" key="1">
    <citation type="submission" date="2016-03" db="EMBL/GenBank/DDBJ databases">
        <authorList>
            <person name="Devillers H."/>
        </authorList>
    </citation>
    <scope>NUCLEOTIDE SEQUENCE [LARGE SCALE GENOMIC DNA]</scope>
</reference>
<evidence type="ECO:0000256" key="1">
    <source>
        <dbReference type="SAM" id="MobiDB-lite"/>
    </source>
</evidence>
<dbReference type="Pfam" id="PF14228">
    <property type="entry name" value="MOR2-PAG1_mid"/>
    <property type="match status" value="3"/>
</dbReference>
<feature type="domain" description="Cell morphogenesis protein N-terminal" evidence="2">
    <location>
        <begin position="302"/>
        <end position="843"/>
    </location>
</feature>
<dbReference type="Pfam" id="PF14222">
    <property type="entry name" value="MOR2-PAG1_N"/>
    <property type="match status" value="1"/>
</dbReference>
<keyword evidence="6" id="KW-1185">Reference proteome</keyword>
<feature type="region of interest" description="Disordered" evidence="1">
    <location>
        <begin position="2415"/>
        <end position="2552"/>
    </location>
</feature>
<proteinExistence type="predicted"/>
<dbReference type="PANTHER" id="PTHR12295:SF30">
    <property type="entry name" value="PROTEIN FURRY"/>
    <property type="match status" value="1"/>
</dbReference>
<dbReference type="OrthoDB" id="6287725at2759"/>
<name>A0A1G4JDX3_9SACH</name>
<accession>A0A1G4JDX3</accession>
<protein>
    <submittedName>
        <fullName evidence="5">LADA_0E09758g1_1</fullName>
    </submittedName>
</protein>
<feature type="domain" description="Cell morphogenesis central region" evidence="4">
    <location>
        <begin position="892"/>
        <end position="1083"/>
    </location>
</feature>
<dbReference type="InterPro" id="IPR016024">
    <property type="entry name" value="ARM-type_fold"/>
</dbReference>
<dbReference type="STRING" id="1266660.A0A1G4JDX3"/>
<dbReference type="PANTHER" id="PTHR12295">
    <property type="entry name" value="FURRY-RELATED"/>
    <property type="match status" value="1"/>
</dbReference>
<dbReference type="GO" id="GO:0000131">
    <property type="term" value="C:incipient cellular bud site"/>
    <property type="evidence" value="ECO:0007669"/>
    <property type="project" value="EnsemblFungi"/>
</dbReference>
<evidence type="ECO:0000313" key="6">
    <source>
        <dbReference type="Proteomes" id="UP000190274"/>
    </source>
</evidence>
<dbReference type="Pfam" id="PF14225">
    <property type="entry name" value="MOR2-PAG1_C"/>
    <property type="match status" value="1"/>
</dbReference>
<dbReference type="EMBL" id="LT598455">
    <property type="protein sequence ID" value="SCU88374.1"/>
    <property type="molecule type" value="Genomic_DNA"/>
</dbReference>
<feature type="domain" description="Cell morphogenesis central region" evidence="4">
    <location>
        <begin position="1653"/>
        <end position="1833"/>
    </location>
</feature>